<dbReference type="EMBL" id="KV099903">
    <property type="protein sequence ID" value="KZT76711.1"/>
    <property type="molecule type" value="Genomic_DNA"/>
</dbReference>
<organism evidence="2 3">
    <name type="scientific">Dorcoceras hygrometricum</name>
    <dbReference type="NCBI Taxonomy" id="472368"/>
    <lineage>
        <taxon>Eukaryota</taxon>
        <taxon>Viridiplantae</taxon>
        <taxon>Streptophyta</taxon>
        <taxon>Embryophyta</taxon>
        <taxon>Tracheophyta</taxon>
        <taxon>Spermatophyta</taxon>
        <taxon>Magnoliopsida</taxon>
        <taxon>eudicotyledons</taxon>
        <taxon>Gunneridae</taxon>
        <taxon>Pentapetalae</taxon>
        <taxon>asterids</taxon>
        <taxon>lamiids</taxon>
        <taxon>Lamiales</taxon>
        <taxon>Gesneriaceae</taxon>
        <taxon>Didymocarpoideae</taxon>
        <taxon>Trichosporeae</taxon>
        <taxon>Loxocarpinae</taxon>
        <taxon>Dorcoceras</taxon>
    </lineage>
</organism>
<sequence length="128" mass="13832">MTSFDTYSVDSGYTGYDDSYTAFSTDTPPYSVAAYTYGDSAVVPVDHVDSPDPFGSNPEPFVPSGPVPISNGNGESHYGIGRIPREYSARMDQSSQLPLRCKKKDSLFANGGGQIVLSHWIRSGVIRV</sequence>
<dbReference type="Proteomes" id="UP000250235">
    <property type="component" value="Unassembled WGS sequence"/>
</dbReference>
<feature type="region of interest" description="Disordered" evidence="1">
    <location>
        <begin position="48"/>
        <end position="80"/>
    </location>
</feature>
<accession>A0A2Z6ZV24</accession>
<evidence type="ECO:0000313" key="2">
    <source>
        <dbReference type="EMBL" id="KZT76711.1"/>
    </source>
</evidence>
<dbReference type="AlphaFoldDB" id="A0A2Z6ZV24"/>
<name>A0A2Z6ZV24_9LAMI</name>
<keyword evidence="3" id="KW-1185">Reference proteome</keyword>
<proteinExistence type="predicted"/>
<gene>
    <name evidence="2" type="ORF">F511_46265</name>
</gene>
<evidence type="ECO:0000313" key="3">
    <source>
        <dbReference type="Proteomes" id="UP000250235"/>
    </source>
</evidence>
<evidence type="ECO:0000256" key="1">
    <source>
        <dbReference type="SAM" id="MobiDB-lite"/>
    </source>
</evidence>
<protein>
    <submittedName>
        <fullName evidence="2">Uncharacterized protein</fullName>
    </submittedName>
</protein>
<reference evidence="2 3" key="1">
    <citation type="journal article" date="2015" name="Proc. Natl. Acad. Sci. U.S.A.">
        <title>The resurrection genome of Boea hygrometrica: A blueprint for survival of dehydration.</title>
        <authorList>
            <person name="Xiao L."/>
            <person name="Yang G."/>
            <person name="Zhang L."/>
            <person name="Yang X."/>
            <person name="Zhao S."/>
            <person name="Ji Z."/>
            <person name="Zhou Q."/>
            <person name="Hu M."/>
            <person name="Wang Y."/>
            <person name="Chen M."/>
            <person name="Xu Y."/>
            <person name="Jin H."/>
            <person name="Xiao X."/>
            <person name="Hu G."/>
            <person name="Bao F."/>
            <person name="Hu Y."/>
            <person name="Wan P."/>
            <person name="Li L."/>
            <person name="Deng X."/>
            <person name="Kuang T."/>
            <person name="Xiang C."/>
            <person name="Zhu J.K."/>
            <person name="Oliver M.J."/>
            <person name="He Y."/>
        </authorList>
    </citation>
    <scope>NUCLEOTIDE SEQUENCE [LARGE SCALE GENOMIC DNA]</scope>
    <source>
        <strain evidence="3">cv. XS01</strain>
    </source>
</reference>